<sequence length="117" mass="13638">MTIEEFKTYCYTKKGVSEGFPFGEETLVMKVGTKMFACGSISKKPFKINLKCDPDMVQNLRDSFKDIEPGFHMNKTHWNTINMEGSLTTEKLYWLIDHSYELVLSKLPKKERESFSH</sequence>
<organism evidence="1 2">
    <name type="scientific">Candidatus Thalassospirochaeta sargassi</name>
    <dbReference type="NCBI Taxonomy" id="3119039"/>
    <lineage>
        <taxon>Bacteria</taxon>
        <taxon>Pseudomonadati</taxon>
        <taxon>Spirochaetota</taxon>
        <taxon>Spirochaetia</taxon>
        <taxon>Spirochaetales</taxon>
        <taxon>Spirochaetaceae</taxon>
        <taxon>Candidatus Thalassospirochaeta</taxon>
    </lineage>
</organism>
<dbReference type="PANTHER" id="PTHR35145:SF1">
    <property type="entry name" value="CYTOPLASMIC PROTEIN"/>
    <property type="match status" value="1"/>
</dbReference>
<dbReference type="EMBL" id="JAQQAL010000024">
    <property type="protein sequence ID" value="MDC7227365.1"/>
    <property type="molecule type" value="Genomic_DNA"/>
</dbReference>
<name>A0AAJ1IDL6_9SPIO</name>
<comment type="caution">
    <text evidence="1">The sequence shown here is derived from an EMBL/GenBank/DDBJ whole genome shotgun (WGS) entry which is preliminary data.</text>
</comment>
<keyword evidence="1" id="KW-0238">DNA-binding</keyword>
<dbReference type="Pfam" id="PF04237">
    <property type="entry name" value="YjbR"/>
    <property type="match status" value="1"/>
</dbReference>
<dbReference type="AlphaFoldDB" id="A0AAJ1IDL6"/>
<proteinExistence type="predicted"/>
<dbReference type="SUPFAM" id="SSF142906">
    <property type="entry name" value="YjbR-like"/>
    <property type="match status" value="1"/>
</dbReference>
<dbReference type="Gene3D" id="3.90.1150.30">
    <property type="match status" value="1"/>
</dbReference>
<dbReference type="GO" id="GO:0003677">
    <property type="term" value="F:DNA binding"/>
    <property type="evidence" value="ECO:0007669"/>
    <property type="project" value="UniProtKB-KW"/>
</dbReference>
<dbReference type="InterPro" id="IPR038056">
    <property type="entry name" value="YjbR-like_sf"/>
</dbReference>
<reference evidence="1 2" key="1">
    <citation type="submission" date="2022-12" db="EMBL/GenBank/DDBJ databases">
        <title>Metagenome assembled genome from gulf of manar.</title>
        <authorList>
            <person name="Kohli P."/>
            <person name="Pk S."/>
            <person name="Venkata Ramana C."/>
            <person name="Sasikala C."/>
        </authorList>
    </citation>
    <scope>NUCLEOTIDE SEQUENCE [LARGE SCALE GENOMIC DNA]</scope>
    <source>
        <strain evidence="1">JB008</strain>
    </source>
</reference>
<protein>
    <submittedName>
        <fullName evidence="1">MmcQ/YjbR family DNA-binding protein</fullName>
    </submittedName>
</protein>
<accession>A0AAJ1IDL6</accession>
<dbReference type="InterPro" id="IPR058532">
    <property type="entry name" value="YjbR/MT2646/Rv2570-like"/>
</dbReference>
<evidence type="ECO:0000313" key="1">
    <source>
        <dbReference type="EMBL" id="MDC7227365.1"/>
    </source>
</evidence>
<evidence type="ECO:0000313" key="2">
    <source>
        <dbReference type="Proteomes" id="UP001221217"/>
    </source>
</evidence>
<gene>
    <name evidence="1" type="ORF">PQJ61_11440</name>
</gene>
<dbReference type="InterPro" id="IPR007351">
    <property type="entry name" value="YjbR"/>
</dbReference>
<dbReference type="PANTHER" id="PTHR35145">
    <property type="entry name" value="CYTOPLASMIC PROTEIN-RELATED"/>
    <property type="match status" value="1"/>
</dbReference>
<dbReference type="Proteomes" id="UP001221217">
    <property type="component" value="Unassembled WGS sequence"/>
</dbReference>